<evidence type="ECO:0000313" key="1">
    <source>
        <dbReference type="EMBL" id="KAJ9578802.1"/>
    </source>
</evidence>
<feature type="non-terminal residue" evidence="1">
    <location>
        <position position="54"/>
    </location>
</feature>
<accession>A0AAD8E6V4</accession>
<dbReference type="EMBL" id="JASPKZ010008860">
    <property type="protein sequence ID" value="KAJ9578802.1"/>
    <property type="molecule type" value="Genomic_DNA"/>
</dbReference>
<feature type="non-terminal residue" evidence="1">
    <location>
        <position position="1"/>
    </location>
</feature>
<protein>
    <submittedName>
        <fullName evidence="1">Uncharacterized protein</fullName>
    </submittedName>
</protein>
<dbReference type="Proteomes" id="UP001233999">
    <property type="component" value="Unassembled WGS sequence"/>
</dbReference>
<name>A0AAD8E6V4_DIPPU</name>
<keyword evidence="2" id="KW-1185">Reference proteome</keyword>
<comment type="caution">
    <text evidence="1">The sequence shown here is derived from an EMBL/GenBank/DDBJ whole genome shotgun (WGS) entry which is preliminary data.</text>
</comment>
<gene>
    <name evidence="1" type="ORF">L9F63_005010</name>
</gene>
<organism evidence="1 2">
    <name type="scientific">Diploptera punctata</name>
    <name type="common">Pacific beetle cockroach</name>
    <dbReference type="NCBI Taxonomy" id="6984"/>
    <lineage>
        <taxon>Eukaryota</taxon>
        <taxon>Metazoa</taxon>
        <taxon>Ecdysozoa</taxon>
        <taxon>Arthropoda</taxon>
        <taxon>Hexapoda</taxon>
        <taxon>Insecta</taxon>
        <taxon>Pterygota</taxon>
        <taxon>Neoptera</taxon>
        <taxon>Polyneoptera</taxon>
        <taxon>Dictyoptera</taxon>
        <taxon>Blattodea</taxon>
        <taxon>Blaberoidea</taxon>
        <taxon>Blaberidae</taxon>
        <taxon>Diplopterinae</taxon>
        <taxon>Diploptera</taxon>
    </lineage>
</organism>
<dbReference type="AlphaFoldDB" id="A0AAD8E6V4"/>
<evidence type="ECO:0000313" key="2">
    <source>
        <dbReference type="Proteomes" id="UP001233999"/>
    </source>
</evidence>
<reference evidence="1" key="2">
    <citation type="submission" date="2023-05" db="EMBL/GenBank/DDBJ databases">
        <authorList>
            <person name="Fouks B."/>
        </authorList>
    </citation>
    <scope>NUCLEOTIDE SEQUENCE</scope>
    <source>
        <strain evidence="1">Stay&amp;Tobe</strain>
        <tissue evidence="1">Testes</tissue>
    </source>
</reference>
<reference evidence="1" key="1">
    <citation type="journal article" date="2023" name="IScience">
        <title>Live-bearing cockroach genome reveals convergent evolutionary mechanisms linked to viviparity in insects and beyond.</title>
        <authorList>
            <person name="Fouks B."/>
            <person name="Harrison M.C."/>
            <person name="Mikhailova A.A."/>
            <person name="Marchal E."/>
            <person name="English S."/>
            <person name="Carruthers M."/>
            <person name="Jennings E.C."/>
            <person name="Chiamaka E.L."/>
            <person name="Frigard R.A."/>
            <person name="Pippel M."/>
            <person name="Attardo G.M."/>
            <person name="Benoit J.B."/>
            <person name="Bornberg-Bauer E."/>
            <person name="Tobe S.S."/>
        </authorList>
    </citation>
    <scope>NUCLEOTIDE SEQUENCE</scope>
    <source>
        <strain evidence="1">Stay&amp;Tobe</strain>
    </source>
</reference>
<sequence>RQPETAVYGVTRPGYDHCDVTEGVLLDITPLLVDGRKVVTLYDKDLTEGINLLI</sequence>
<proteinExistence type="predicted"/>